<dbReference type="EMBL" id="VLTM01000005">
    <property type="protein sequence ID" value="KAA0167506.1"/>
    <property type="molecule type" value="Genomic_DNA"/>
</dbReference>
<dbReference type="EMBL" id="VLTO01000010">
    <property type="protein sequence ID" value="KAA0176007.1"/>
    <property type="molecule type" value="Genomic_DNA"/>
</dbReference>
<dbReference type="Pfam" id="PF18044">
    <property type="entry name" value="zf-CCCH_4"/>
    <property type="match status" value="1"/>
</dbReference>
<gene>
    <name evidence="10" type="ORF">FNF27_02399</name>
    <name evidence="9" type="ORF">FNF28_00103</name>
    <name evidence="7" type="ORF">FNF29_07306</name>
    <name evidence="8" type="ORF">FNF31_00945</name>
</gene>
<evidence type="ECO:0000313" key="12">
    <source>
        <dbReference type="Proteomes" id="UP000323011"/>
    </source>
</evidence>
<evidence type="ECO:0000256" key="2">
    <source>
        <dbReference type="ARBA" id="ARBA00022737"/>
    </source>
</evidence>
<dbReference type="Proteomes" id="UP000325113">
    <property type="component" value="Unassembled WGS sequence"/>
</dbReference>
<feature type="zinc finger region" description="C3H1-type" evidence="5">
    <location>
        <begin position="18"/>
        <end position="46"/>
    </location>
</feature>
<proteinExistence type="predicted"/>
<dbReference type="Gene3D" id="4.10.1000.10">
    <property type="entry name" value="Zinc finger, CCCH-type"/>
    <property type="match status" value="2"/>
</dbReference>
<dbReference type="PANTHER" id="PTHR12547:SF18">
    <property type="entry name" value="PROTEIN TIS11"/>
    <property type="match status" value="1"/>
</dbReference>
<dbReference type="SUPFAM" id="SSF90229">
    <property type="entry name" value="CCCH zinc finger"/>
    <property type="match status" value="2"/>
</dbReference>
<evidence type="ECO:0000313" key="13">
    <source>
        <dbReference type="Proteomes" id="UP000324907"/>
    </source>
</evidence>
<evidence type="ECO:0000259" key="6">
    <source>
        <dbReference type="PROSITE" id="PS50103"/>
    </source>
</evidence>
<keyword evidence="12" id="KW-1185">Reference proteome</keyword>
<evidence type="ECO:0000256" key="3">
    <source>
        <dbReference type="ARBA" id="ARBA00022771"/>
    </source>
</evidence>
<reference evidence="11 12" key="1">
    <citation type="submission" date="2019-07" db="EMBL/GenBank/DDBJ databases">
        <title>Genomes of Cafeteria roenbergensis.</title>
        <authorList>
            <person name="Fischer M.G."/>
            <person name="Hackl T."/>
            <person name="Roman M."/>
        </authorList>
    </citation>
    <scope>NUCLEOTIDE SEQUENCE [LARGE SCALE GENOMIC DNA]</scope>
    <source>
        <strain evidence="7 12">BVI</strain>
        <strain evidence="8 14">Cflag</strain>
        <strain evidence="10 11">E4-10P</strain>
        <strain evidence="9 13">RCC970-E3</strain>
    </source>
</reference>
<dbReference type="FunFam" id="4.10.1000.10:FF:000001">
    <property type="entry name" value="zinc finger CCCH domain-containing protein 15-like"/>
    <property type="match status" value="1"/>
</dbReference>
<feature type="domain" description="C3H1-type" evidence="6">
    <location>
        <begin position="56"/>
        <end position="84"/>
    </location>
</feature>
<evidence type="ECO:0000256" key="1">
    <source>
        <dbReference type="ARBA" id="ARBA00022723"/>
    </source>
</evidence>
<feature type="domain" description="C3H1-type" evidence="6">
    <location>
        <begin position="18"/>
        <end position="46"/>
    </location>
</feature>
<dbReference type="InterPro" id="IPR000571">
    <property type="entry name" value="Znf_CCCH"/>
</dbReference>
<evidence type="ECO:0000313" key="7">
    <source>
        <dbReference type="EMBL" id="KAA0147561.1"/>
    </source>
</evidence>
<evidence type="ECO:0000256" key="5">
    <source>
        <dbReference type="PROSITE-ProRule" id="PRU00723"/>
    </source>
</evidence>
<evidence type="ECO:0000313" key="10">
    <source>
        <dbReference type="EMBL" id="KAA0176007.1"/>
    </source>
</evidence>
<name>A0A5A8C6T2_CAFRO</name>
<dbReference type="InterPro" id="IPR036855">
    <property type="entry name" value="Znf_CCCH_sf"/>
</dbReference>
<dbReference type="PANTHER" id="PTHR12547">
    <property type="entry name" value="CCCH ZINC FINGER/TIS11-RELATED"/>
    <property type="match status" value="1"/>
</dbReference>
<evidence type="ECO:0000313" key="11">
    <source>
        <dbReference type="Proteomes" id="UP000322899"/>
    </source>
</evidence>
<sequence length="141" mass="15612">MGARSGRSGRSGGGQHALFKTEMCRTFTQTGACRYGEKCQFAHGLVELRPVARHPKHKTERCRSFWVEGRCEYGARCRFLHDEPAIPDDAMLADMPRSMAHDPMAHVSPLISQMLAAGGGLAPELRPKYFTLVPMASPDRP</sequence>
<dbReference type="EMBL" id="VLTN01000065">
    <property type="protein sequence ID" value="KAA0147561.1"/>
    <property type="molecule type" value="Genomic_DNA"/>
</dbReference>
<dbReference type="SMART" id="SM00356">
    <property type="entry name" value="ZnF_C3H1"/>
    <property type="match status" value="2"/>
</dbReference>
<dbReference type="InterPro" id="IPR041367">
    <property type="entry name" value="Znf-CCCH_4"/>
</dbReference>
<dbReference type="PROSITE" id="PS50103">
    <property type="entry name" value="ZF_C3H1"/>
    <property type="match status" value="2"/>
</dbReference>
<dbReference type="GO" id="GO:0003729">
    <property type="term" value="F:mRNA binding"/>
    <property type="evidence" value="ECO:0007669"/>
    <property type="project" value="InterPro"/>
</dbReference>
<keyword evidence="4 5" id="KW-0862">Zinc</keyword>
<dbReference type="Proteomes" id="UP000324907">
    <property type="component" value="Unassembled WGS sequence"/>
</dbReference>
<protein>
    <recommendedName>
        <fullName evidence="6">C3H1-type domain-containing protein</fullName>
    </recommendedName>
</protein>
<dbReference type="OrthoDB" id="410307at2759"/>
<evidence type="ECO:0000256" key="4">
    <source>
        <dbReference type="ARBA" id="ARBA00022833"/>
    </source>
</evidence>
<feature type="zinc finger region" description="C3H1-type" evidence="5">
    <location>
        <begin position="56"/>
        <end position="84"/>
    </location>
</feature>
<dbReference type="Proteomes" id="UP000323011">
    <property type="component" value="Unassembled WGS sequence"/>
</dbReference>
<dbReference type="GO" id="GO:0008270">
    <property type="term" value="F:zinc ion binding"/>
    <property type="evidence" value="ECO:0007669"/>
    <property type="project" value="UniProtKB-KW"/>
</dbReference>
<keyword evidence="2" id="KW-0677">Repeat</keyword>
<comment type="caution">
    <text evidence="7">The sequence shown here is derived from an EMBL/GenBank/DDBJ whole genome shotgun (WGS) entry which is preliminary data.</text>
</comment>
<dbReference type="InterPro" id="IPR045877">
    <property type="entry name" value="ZFP36-like"/>
</dbReference>
<dbReference type="Proteomes" id="UP000322899">
    <property type="component" value="Unassembled WGS sequence"/>
</dbReference>
<organism evidence="7 12">
    <name type="scientific">Cafeteria roenbergensis</name>
    <name type="common">Marine flagellate</name>
    <dbReference type="NCBI Taxonomy" id="33653"/>
    <lineage>
        <taxon>Eukaryota</taxon>
        <taxon>Sar</taxon>
        <taxon>Stramenopiles</taxon>
        <taxon>Bigyra</taxon>
        <taxon>Opalozoa</taxon>
        <taxon>Bicosoecida</taxon>
        <taxon>Cafeteriaceae</taxon>
        <taxon>Cafeteria</taxon>
    </lineage>
</organism>
<evidence type="ECO:0000313" key="9">
    <source>
        <dbReference type="EMBL" id="KAA0172420.1"/>
    </source>
</evidence>
<evidence type="ECO:0000313" key="8">
    <source>
        <dbReference type="EMBL" id="KAA0167506.1"/>
    </source>
</evidence>
<accession>A0A5A8C6T2</accession>
<dbReference type="Pfam" id="PF00642">
    <property type="entry name" value="zf-CCCH"/>
    <property type="match status" value="1"/>
</dbReference>
<evidence type="ECO:0000313" key="14">
    <source>
        <dbReference type="Proteomes" id="UP000325113"/>
    </source>
</evidence>
<keyword evidence="3 5" id="KW-0863">Zinc-finger</keyword>
<dbReference type="AlphaFoldDB" id="A0A5A8C6T2"/>
<dbReference type="EMBL" id="VLTL01000001">
    <property type="protein sequence ID" value="KAA0172420.1"/>
    <property type="molecule type" value="Genomic_DNA"/>
</dbReference>
<keyword evidence="1 5" id="KW-0479">Metal-binding</keyword>